<evidence type="ECO:0000313" key="2">
    <source>
        <dbReference type="Proteomes" id="UP001558632"/>
    </source>
</evidence>
<dbReference type="Proteomes" id="UP001558632">
    <property type="component" value="Unassembled WGS sequence"/>
</dbReference>
<dbReference type="EMBL" id="JBEUSY010000528">
    <property type="protein sequence ID" value="KAL1227850.1"/>
    <property type="molecule type" value="Genomic_DNA"/>
</dbReference>
<accession>A0ABR3K5I1</accession>
<comment type="caution">
    <text evidence="1">The sequence shown here is derived from an EMBL/GenBank/DDBJ whole genome shotgun (WGS) entry which is preliminary data.</text>
</comment>
<proteinExistence type="predicted"/>
<reference evidence="1 2" key="1">
    <citation type="submission" date="2024-07" db="EMBL/GenBank/DDBJ databases">
        <title>Enhanced genomic and transcriptomic resources for Trichinella pseudospiralis and T. spiralis underpin the discovery of pronounced molecular differences between stages and species.</title>
        <authorList>
            <person name="Pasi K.K."/>
            <person name="La Rosa G."/>
            <person name="Gomez-Morales M.A."/>
            <person name="Tosini F."/>
            <person name="Sumanam S."/>
            <person name="Young N.D."/>
            <person name="Chang B.C."/>
            <person name="Robin G.B."/>
        </authorList>
    </citation>
    <scope>NUCLEOTIDE SEQUENCE [LARGE SCALE GENOMIC DNA]</scope>
    <source>
        <strain evidence="1">ISS534</strain>
    </source>
</reference>
<protein>
    <submittedName>
        <fullName evidence="1">Potassium transporter</fullName>
    </submittedName>
</protein>
<name>A0ABR3K5I1_TRISP</name>
<evidence type="ECO:0000313" key="1">
    <source>
        <dbReference type="EMBL" id="KAL1227850.1"/>
    </source>
</evidence>
<gene>
    <name evidence="1" type="ORF">TSPI_03032</name>
</gene>
<keyword evidence="2" id="KW-1185">Reference proteome</keyword>
<sequence>MTVGRRRPRRLLLSKSSCVRTYAREASAQTDGPTDDPLRNTTHTHTIARSLACRRSVRHAVRASELVAAAERAIR</sequence>
<organism evidence="1 2">
    <name type="scientific">Trichinella spiralis</name>
    <name type="common">Trichina worm</name>
    <dbReference type="NCBI Taxonomy" id="6334"/>
    <lineage>
        <taxon>Eukaryota</taxon>
        <taxon>Metazoa</taxon>
        <taxon>Ecdysozoa</taxon>
        <taxon>Nematoda</taxon>
        <taxon>Enoplea</taxon>
        <taxon>Dorylaimia</taxon>
        <taxon>Trichinellida</taxon>
        <taxon>Trichinellidae</taxon>
        <taxon>Trichinella</taxon>
    </lineage>
</organism>